<dbReference type="Proteomes" id="UP001198862">
    <property type="component" value="Unassembled WGS sequence"/>
</dbReference>
<keyword evidence="3" id="KW-1185">Reference proteome</keyword>
<dbReference type="InterPro" id="IPR001466">
    <property type="entry name" value="Beta-lactam-related"/>
</dbReference>
<dbReference type="PANTHER" id="PTHR43283">
    <property type="entry name" value="BETA-LACTAMASE-RELATED"/>
    <property type="match status" value="1"/>
</dbReference>
<comment type="caution">
    <text evidence="2">The sequence shown here is derived from an EMBL/GenBank/DDBJ whole genome shotgun (WGS) entry which is preliminary data.</text>
</comment>
<dbReference type="InterPro" id="IPR012338">
    <property type="entry name" value="Beta-lactam/transpept-like"/>
</dbReference>
<dbReference type="Gene3D" id="3.40.710.10">
    <property type="entry name" value="DD-peptidase/beta-lactamase superfamily"/>
    <property type="match status" value="1"/>
</dbReference>
<organism evidence="2 3">
    <name type="scientific">Reyranella aquatilis</name>
    <dbReference type="NCBI Taxonomy" id="2035356"/>
    <lineage>
        <taxon>Bacteria</taxon>
        <taxon>Pseudomonadati</taxon>
        <taxon>Pseudomonadota</taxon>
        <taxon>Alphaproteobacteria</taxon>
        <taxon>Hyphomicrobiales</taxon>
        <taxon>Reyranellaceae</taxon>
        <taxon>Reyranella</taxon>
    </lineage>
</organism>
<accession>A0ABS8KN87</accession>
<dbReference type="SUPFAM" id="SSF56601">
    <property type="entry name" value="beta-lactamase/transpeptidase-like"/>
    <property type="match status" value="1"/>
</dbReference>
<evidence type="ECO:0000313" key="2">
    <source>
        <dbReference type="EMBL" id="MCC8427505.1"/>
    </source>
</evidence>
<protein>
    <submittedName>
        <fullName evidence="2">Beta-lactamase family protein</fullName>
    </submittedName>
</protein>
<evidence type="ECO:0000313" key="3">
    <source>
        <dbReference type="Proteomes" id="UP001198862"/>
    </source>
</evidence>
<feature type="domain" description="Beta-lactamase-related" evidence="1">
    <location>
        <begin position="62"/>
        <end position="346"/>
    </location>
</feature>
<reference evidence="2 3" key="1">
    <citation type="submission" date="2021-11" db="EMBL/GenBank/DDBJ databases">
        <authorList>
            <person name="Lee D.-H."/>
            <person name="Kim S.-B."/>
        </authorList>
    </citation>
    <scope>NUCLEOTIDE SEQUENCE [LARGE SCALE GENOMIC DNA]</scope>
    <source>
        <strain evidence="2 3">KCTC 52223</strain>
    </source>
</reference>
<evidence type="ECO:0000259" key="1">
    <source>
        <dbReference type="Pfam" id="PF00144"/>
    </source>
</evidence>
<dbReference type="PANTHER" id="PTHR43283:SF7">
    <property type="entry name" value="BETA-LACTAMASE-RELATED DOMAIN-CONTAINING PROTEIN"/>
    <property type="match status" value="1"/>
</dbReference>
<dbReference type="EMBL" id="JAJISD010000001">
    <property type="protein sequence ID" value="MCC8427505.1"/>
    <property type="molecule type" value="Genomic_DNA"/>
</dbReference>
<sequence>MAAFALAAMAAPASAQEPRECGTPASLADGWAVAAPADVAMDAKALCGLDAFISQWPGRNVHAVLIARHGKLVMERYYAGVDERMARPLGIVRFAADVKHDMRSVSKSVTSLLIGIALAEGRFPTLDSSVFDTFPQYGDLATPEKRRITFRDLLTMSAGLKWDESRGYADPLSNEYGLVEATDPFRYLLSQPMAAAPGTVYAYNGGATALLAAALAKGTGRSLNDYAREKLFVPLQVLDFDWDEMGVSHQLGAAGGLRLRPRDMLKLGQIMLTDGQWNGRRVLPPGWAAESATPRINGEGLYFYGYQWWLGRSFSRGHELTWTAAFGLGGQRLYIVPALDLVLAITAGHYGSGQGGSPLQAVIPSAILNGFVLPAVLRGSP</sequence>
<gene>
    <name evidence="2" type="ORF">LJ725_00900</name>
</gene>
<dbReference type="InterPro" id="IPR050789">
    <property type="entry name" value="Diverse_Enzym_Activities"/>
</dbReference>
<dbReference type="Pfam" id="PF00144">
    <property type="entry name" value="Beta-lactamase"/>
    <property type="match status" value="1"/>
</dbReference>
<proteinExistence type="predicted"/>
<name>A0ABS8KN87_9HYPH</name>